<dbReference type="PROSITE" id="PS00028">
    <property type="entry name" value="ZINC_FINGER_C2H2_1"/>
    <property type="match status" value="1"/>
</dbReference>
<accession>A0A8S4QMW8</accession>
<dbReference type="AlphaFoldDB" id="A0A8S4QMW8"/>
<reference evidence="3" key="1">
    <citation type="submission" date="2022-03" db="EMBL/GenBank/DDBJ databases">
        <authorList>
            <person name="Lindestad O."/>
        </authorList>
    </citation>
    <scope>NUCLEOTIDE SEQUENCE</scope>
</reference>
<feature type="domain" description="C2H2-type" evidence="2">
    <location>
        <begin position="47"/>
        <end position="71"/>
    </location>
</feature>
<dbReference type="GO" id="GO:0008270">
    <property type="term" value="F:zinc ion binding"/>
    <property type="evidence" value="ECO:0007669"/>
    <property type="project" value="UniProtKB-KW"/>
</dbReference>
<comment type="caution">
    <text evidence="3">The sequence shown here is derived from an EMBL/GenBank/DDBJ whole genome shotgun (WGS) entry which is preliminary data.</text>
</comment>
<dbReference type="PROSITE" id="PS50157">
    <property type="entry name" value="ZINC_FINGER_C2H2_2"/>
    <property type="match status" value="1"/>
</dbReference>
<organism evidence="3 4">
    <name type="scientific">Pararge aegeria aegeria</name>
    <dbReference type="NCBI Taxonomy" id="348720"/>
    <lineage>
        <taxon>Eukaryota</taxon>
        <taxon>Metazoa</taxon>
        <taxon>Ecdysozoa</taxon>
        <taxon>Arthropoda</taxon>
        <taxon>Hexapoda</taxon>
        <taxon>Insecta</taxon>
        <taxon>Pterygota</taxon>
        <taxon>Neoptera</taxon>
        <taxon>Endopterygota</taxon>
        <taxon>Lepidoptera</taxon>
        <taxon>Glossata</taxon>
        <taxon>Ditrysia</taxon>
        <taxon>Papilionoidea</taxon>
        <taxon>Nymphalidae</taxon>
        <taxon>Satyrinae</taxon>
        <taxon>Satyrini</taxon>
        <taxon>Parargina</taxon>
        <taxon>Pararge</taxon>
    </lineage>
</organism>
<keyword evidence="1" id="KW-0862">Zinc</keyword>
<dbReference type="Proteomes" id="UP000838756">
    <property type="component" value="Unassembled WGS sequence"/>
</dbReference>
<proteinExistence type="predicted"/>
<evidence type="ECO:0000313" key="4">
    <source>
        <dbReference type="Proteomes" id="UP000838756"/>
    </source>
</evidence>
<evidence type="ECO:0000313" key="3">
    <source>
        <dbReference type="EMBL" id="CAH2210115.1"/>
    </source>
</evidence>
<keyword evidence="1" id="KW-0863">Zinc-finger</keyword>
<sequence>MKAALTLSAIFQMSKHENILTVDLSYDEMQTERSALARRESYLQAQYKCASCLLVFNCATSLQTHQLKKHK</sequence>
<dbReference type="InterPro" id="IPR013087">
    <property type="entry name" value="Znf_C2H2_type"/>
</dbReference>
<feature type="non-terminal residue" evidence="3">
    <location>
        <position position="71"/>
    </location>
</feature>
<evidence type="ECO:0000259" key="2">
    <source>
        <dbReference type="PROSITE" id="PS50157"/>
    </source>
</evidence>
<evidence type="ECO:0000256" key="1">
    <source>
        <dbReference type="PROSITE-ProRule" id="PRU00042"/>
    </source>
</evidence>
<dbReference type="OrthoDB" id="4748970at2759"/>
<protein>
    <submittedName>
        <fullName evidence="3">Jg27201 protein</fullName>
    </submittedName>
</protein>
<name>A0A8S4QMW8_9NEOP</name>
<keyword evidence="1" id="KW-0479">Metal-binding</keyword>
<dbReference type="EMBL" id="CAKXAJ010006580">
    <property type="protein sequence ID" value="CAH2210115.1"/>
    <property type="molecule type" value="Genomic_DNA"/>
</dbReference>
<keyword evidence="4" id="KW-1185">Reference proteome</keyword>
<gene>
    <name evidence="3" type="primary">jg27201</name>
    <name evidence="3" type="ORF">PAEG_LOCUS2027</name>
</gene>